<keyword evidence="5" id="KW-1185">Reference proteome</keyword>
<keyword evidence="1 4" id="KW-0808">Transferase</keyword>
<name>A0A1X6ZET8_9RHOB</name>
<dbReference type="GO" id="GO:0016747">
    <property type="term" value="F:acyltransferase activity, transferring groups other than amino-acyl groups"/>
    <property type="evidence" value="ECO:0007669"/>
    <property type="project" value="InterPro"/>
</dbReference>
<feature type="domain" description="N-acetyltransferase" evidence="3">
    <location>
        <begin position="51"/>
        <end position="197"/>
    </location>
</feature>
<dbReference type="EC" id="2.3.1.-" evidence="4"/>
<accession>A0A1X6ZET8</accession>
<evidence type="ECO:0000259" key="3">
    <source>
        <dbReference type="PROSITE" id="PS51186"/>
    </source>
</evidence>
<dbReference type="PANTHER" id="PTHR43877">
    <property type="entry name" value="AMINOALKYLPHOSPHONATE N-ACETYLTRANSFERASE-RELATED-RELATED"/>
    <property type="match status" value="1"/>
</dbReference>
<reference evidence="4 5" key="1">
    <citation type="submission" date="2017-03" db="EMBL/GenBank/DDBJ databases">
        <authorList>
            <person name="Afonso C.L."/>
            <person name="Miller P.J."/>
            <person name="Scott M.A."/>
            <person name="Spackman E."/>
            <person name="Goraichik I."/>
            <person name="Dimitrov K.M."/>
            <person name="Suarez D.L."/>
            <person name="Swayne D.E."/>
        </authorList>
    </citation>
    <scope>NUCLEOTIDE SEQUENCE [LARGE SCALE GENOMIC DNA]</scope>
    <source>
        <strain evidence="4 5">CECT 7450</strain>
    </source>
</reference>
<organism evidence="4 5">
    <name type="scientific">Roseovarius albus</name>
    <dbReference type="NCBI Taxonomy" id="1247867"/>
    <lineage>
        <taxon>Bacteria</taxon>
        <taxon>Pseudomonadati</taxon>
        <taxon>Pseudomonadota</taxon>
        <taxon>Alphaproteobacteria</taxon>
        <taxon>Rhodobacterales</taxon>
        <taxon>Roseobacteraceae</taxon>
        <taxon>Roseovarius</taxon>
    </lineage>
</organism>
<protein>
    <submittedName>
        <fullName evidence="4">N-acyltransferase YncA</fullName>
        <ecNumber evidence="4">2.3.1.-</ecNumber>
    </submittedName>
</protein>
<dbReference type="PROSITE" id="PS51186">
    <property type="entry name" value="GNAT"/>
    <property type="match status" value="1"/>
</dbReference>
<proteinExistence type="predicted"/>
<dbReference type="RefSeq" id="WP_085806024.1">
    <property type="nucleotide sequence ID" value="NZ_FWFX01000007.1"/>
</dbReference>
<dbReference type="InterPro" id="IPR016181">
    <property type="entry name" value="Acyl_CoA_acyltransferase"/>
</dbReference>
<dbReference type="InterPro" id="IPR000182">
    <property type="entry name" value="GNAT_dom"/>
</dbReference>
<dbReference type="AlphaFoldDB" id="A0A1X6ZET8"/>
<dbReference type="Gene3D" id="3.40.630.30">
    <property type="match status" value="1"/>
</dbReference>
<dbReference type="OrthoDB" id="7871902at2"/>
<dbReference type="InterPro" id="IPR050832">
    <property type="entry name" value="Bact_Acetyltransf"/>
</dbReference>
<dbReference type="PANTHER" id="PTHR43877:SF2">
    <property type="entry name" value="AMINOALKYLPHOSPHONATE N-ACETYLTRANSFERASE-RELATED"/>
    <property type="match status" value="1"/>
</dbReference>
<dbReference type="CDD" id="cd04301">
    <property type="entry name" value="NAT_SF"/>
    <property type="match status" value="1"/>
</dbReference>
<dbReference type="Pfam" id="PF00583">
    <property type="entry name" value="Acetyltransf_1"/>
    <property type="match status" value="1"/>
</dbReference>
<dbReference type="Proteomes" id="UP000193061">
    <property type="component" value="Unassembled WGS sequence"/>
</dbReference>
<gene>
    <name evidence="4" type="primary">yncA_1</name>
    <name evidence="4" type="ORF">ROA7450_02432</name>
</gene>
<evidence type="ECO:0000256" key="2">
    <source>
        <dbReference type="ARBA" id="ARBA00023315"/>
    </source>
</evidence>
<dbReference type="EMBL" id="FWFX01000007">
    <property type="protein sequence ID" value="SLN49288.1"/>
    <property type="molecule type" value="Genomic_DNA"/>
</dbReference>
<evidence type="ECO:0000313" key="5">
    <source>
        <dbReference type="Proteomes" id="UP000193061"/>
    </source>
</evidence>
<sequence length="198" mass="22067">MRQLKPDHLLLNSAQCHNEQDQDPETTLDFTIQRLKKGNDLSEIAKLVRAFIFDDLKGLEALSALRLEPESFVTDTMSHIDRYLPPDGCLLAANDRSGEHKGCVFLRTLSPDVGEIKRLYVHPDLRGTGAGSKLMHQIADEARQLGLRTLVLDVGKYATAAQALYRKLGYREISVYPGGETDPAITPHLTFMQLDLAP</sequence>
<dbReference type="SUPFAM" id="SSF55729">
    <property type="entry name" value="Acyl-CoA N-acyltransferases (Nat)"/>
    <property type="match status" value="1"/>
</dbReference>
<evidence type="ECO:0000313" key="4">
    <source>
        <dbReference type="EMBL" id="SLN49288.1"/>
    </source>
</evidence>
<keyword evidence="2 4" id="KW-0012">Acyltransferase</keyword>
<evidence type="ECO:0000256" key="1">
    <source>
        <dbReference type="ARBA" id="ARBA00022679"/>
    </source>
</evidence>